<dbReference type="OrthoDB" id="5345157at2"/>
<dbReference type="RefSeq" id="WP_130233008.1">
    <property type="nucleotide sequence ID" value="NZ_BMEF01000012.1"/>
</dbReference>
<evidence type="ECO:0000313" key="2">
    <source>
        <dbReference type="Proteomes" id="UP000322726"/>
    </source>
</evidence>
<dbReference type="EMBL" id="CP035928">
    <property type="protein sequence ID" value="QEP34056.1"/>
    <property type="molecule type" value="Genomic_DNA"/>
</dbReference>
<dbReference type="KEGG" id="apai:APAC_0919"/>
<protein>
    <submittedName>
        <fullName evidence="1">Uncharacterized protein</fullName>
    </submittedName>
</protein>
<reference evidence="1" key="2">
    <citation type="submission" date="2019-09" db="EMBL/GenBank/DDBJ databases">
        <title>Taxonomic note: a critical rebuttal of the proposed division of the genus Arcobacter into six genera, emended descriptions of Arcobacter anaerophilus and the genus Arcobacter, and an assessment of genus-level boundaries for Epsilonproteobacteria using in silico genomic comparator tools.</title>
        <authorList>
            <person name="On S.L.W."/>
            <person name="Miller W.G."/>
            <person name="Biggs P."/>
            <person name="Cornelius A."/>
            <person name="Vandamme P."/>
        </authorList>
    </citation>
    <scope>NUCLEOTIDE SEQUENCE [LARGE SCALE GENOMIC DNA]</scope>
    <source>
        <strain evidence="1">LMG 26638</strain>
    </source>
</reference>
<sequence>MAFNPDDFFITTKVKDILEKFPHLKENDYTKVSLEDELTKLNFEIISRDYDNLAYKNIEDYYELEIDSII</sequence>
<proteinExistence type="predicted"/>
<dbReference type="Proteomes" id="UP000322726">
    <property type="component" value="Chromosome"/>
</dbReference>
<evidence type="ECO:0000313" key="1">
    <source>
        <dbReference type="EMBL" id="QEP34056.1"/>
    </source>
</evidence>
<name>A0A5C2HA68_9BACT</name>
<organism evidence="1 2">
    <name type="scientific">Malaciobacter pacificus</name>
    <dbReference type="NCBI Taxonomy" id="1080223"/>
    <lineage>
        <taxon>Bacteria</taxon>
        <taxon>Pseudomonadati</taxon>
        <taxon>Campylobacterota</taxon>
        <taxon>Epsilonproteobacteria</taxon>
        <taxon>Campylobacterales</taxon>
        <taxon>Arcobacteraceae</taxon>
        <taxon>Malaciobacter</taxon>
    </lineage>
</organism>
<accession>A0A5C2HA68</accession>
<gene>
    <name evidence="1" type="ORF">APAC_0919</name>
</gene>
<dbReference type="AlphaFoldDB" id="A0A5C2HA68"/>
<reference evidence="1" key="1">
    <citation type="submission" date="2019-09" db="EMBL/GenBank/DDBJ databases">
        <title>Complete genome sequencing of four Arcobacter species reveals a diverse suite of mobile elements.</title>
        <authorList>
            <person name="Miller W.G."/>
            <person name="Yee E."/>
            <person name="Bono J.L."/>
        </authorList>
    </citation>
    <scope>NUCLEOTIDE SEQUENCE [LARGE SCALE GENOMIC DNA]</scope>
    <source>
        <strain evidence="1">LMG 26638</strain>
    </source>
</reference>
<keyword evidence="2" id="KW-1185">Reference proteome</keyword>